<feature type="region of interest" description="Disordered" evidence="1">
    <location>
        <begin position="74"/>
        <end position="99"/>
    </location>
</feature>
<evidence type="ECO:0000313" key="3">
    <source>
        <dbReference type="Proteomes" id="UP000826195"/>
    </source>
</evidence>
<feature type="compositionally biased region" description="Polar residues" evidence="1">
    <location>
        <begin position="122"/>
        <end position="146"/>
    </location>
</feature>
<feature type="compositionally biased region" description="Polar residues" evidence="1">
    <location>
        <begin position="179"/>
        <end position="192"/>
    </location>
</feature>
<accession>A0AAV7I7D0</accession>
<gene>
    <name evidence="2" type="ORF">KQX54_010848</name>
</gene>
<name>A0AAV7I7D0_COTGL</name>
<evidence type="ECO:0000256" key="1">
    <source>
        <dbReference type="SAM" id="MobiDB-lite"/>
    </source>
</evidence>
<dbReference type="EMBL" id="JAHXZJ010001119">
    <property type="protein sequence ID" value="KAH0554461.1"/>
    <property type="molecule type" value="Genomic_DNA"/>
</dbReference>
<sequence length="288" mass="33141">MMMNCPGTRDHQLVSRSPGCCYHTWNPHQHVFPLCRRCLRPLLTLHPSALLSTCLHASHLTLCHDHHAHHLHHLHHHHQHRSRSAETTPTPLNRFDWRSSSSSSANPSASFRYHTHPLNASKFSLHQPSTSHFSADSTPLDSSHNDSNFNTHFHDSNFNSNNNNNNINNSNKNIKDNNVQKSGRTSQRSSFKLNKPPGVDLTRWIGEETKRSLPIHVYKYYLAFIKEYHRQHFKLIKKSPCSPSTLVPFLINNQKETLNIIYPKKISLLQKSPHLCRELTQAQLPGLD</sequence>
<evidence type="ECO:0000313" key="2">
    <source>
        <dbReference type="EMBL" id="KAH0554461.1"/>
    </source>
</evidence>
<dbReference type="AlphaFoldDB" id="A0AAV7I7D0"/>
<feature type="region of interest" description="Disordered" evidence="1">
    <location>
        <begin position="122"/>
        <end position="194"/>
    </location>
</feature>
<organism evidence="2 3">
    <name type="scientific">Cotesia glomerata</name>
    <name type="common">Lepidopteran parasitic wasp</name>
    <name type="synonym">Apanteles glomeratus</name>
    <dbReference type="NCBI Taxonomy" id="32391"/>
    <lineage>
        <taxon>Eukaryota</taxon>
        <taxon>Metazoa</taxon>
        <taxon>Ecdysozoa</taxon>
        <taxon>Arthropoda</taxon>
        <taxon>Hexapoda</taxon>
        <taxon>Insecta</taxon>
        <taxon>Pterygota</taxon>
        <taxon>Neoptera</taxon>
        <taxon>Endopterygota</taxon>
        <taxon>Hymenoptera</taxon>
        <taxon>Apocrita</taxon>
        <taxon>Ichneumonoidea</taxon>
        <taxon>Braconidae</taxon>
        <taxon>Microgastrinae</taxon>
        <taxon>Cotesia</taxon>
    </lineage>
</organism>
<dbReference type="Proteomes" id="UP000826195">
    <property type="component" value="Unassembled WGS sequence"/>
</dbReference>
<comment type="caution">
    <text evidence="2">The sequence shown here is derived from an EMBL/GenBank/DDBJ whole genome shotgun (WGS) entry which is preliminary data.</text>
</comment>
<feature type="compositionally biased region" description="Low complexity" evidence="1">
    <location>
        <begin position="147"/>
        <end position="172"/>
    </location>
</feature>
<reference evidence="2 3" key="1">
    <citation type="journal article" date="2021" name="J. Hered.">
        <title>A chromosome-level genome assembly of the parasitoid wasp, Cotesia glomerata (Hymenoptera: Braconidae).</title>
        <authorList>
            <person name="Pinto B.J."/>
            <person name="Weis J.J."/>
            <person name="Gamble T."/>
            <person name="Ode P.J."/>
            <person name="Paul R."/>
            <person name="Zaspel J.M."/>
        </authorList>
    </citation>
    <scope>NUCLEOTIDE SEQUENCE [LARGE SCALE GENOMIC DNA]</scope>
    <source>
        <strain evidence="2">CgM1</strain>
    </source>
</reference>
<proteinExistence type="predicted"/>
<protein>
    <submittedName>
        <fullName evidence="2">Uncharacterized protein</fullName>
    </submittedName>
</protein>
<keyword evidence="3" id="KW-1185">Reference proteome</keyword>